<dbReference type="PANTHER" id="PTHR45348:SF2">
    <property type="entry name" value="ZINC-TYPE ALCOHOL DEHYDROGENASE-LIKE PROTEIN C2E1P3.01"/>
    <property type="match status" value="1"/>
</dbReference>
<dbReference type="VEuPathDB" id="FungiDB:DIURU_002909"/>
<organism evidence="2 3">
    <name type="scientific">Diutina rugosa</name>
    <name type="common">Yeast</name>
    <name type="synonym">Candida rugosa</name>
    <dbReference type="NCBI Taxonomy" id="5481"/>
    <lineage>
        <taxon>Eukaryota</taxon>
        <taxon>Fungi</taxon>
        <taxon>Dikarya</taxon>
        <taxon>Ascomycota</taxon>
        <taxon>Saccharomycotina</taxon>
        <taxon>Pichiomycetes</taxon>
        <taxon>Debaryomycetaceae</taxon>
        <taxon>Diutina</taxon>
    </lineage>
</organism>
<dbReference type="EMBL" id="SWFT01000090">
    <property type="protein sequence ID" value="KAA8902455.1"/>
    <property type="molecule type" value="Genomic_DNA"/>
</dbReference>
<dbReference type="OrthoDB" id="48317at2759"/>
<dbReference type="SUPFAM" id="SSF50129">
    <property type="entry name" value="GroES-like"/>
    <property type="match status" value="1"/>
</dbReference>
<evidence type="ECO:0000313" key="2">
    <source>
        <dbReference type="EMBL" id="KAA8902455.1"/>
    </source>
</evidence>
<dbReference type="InterPro" id="IPR036291">
    <property type="entry name" value="NAD(P)-bd_dom_sf"/>
</dbReference>
<dbReference type="Gene3D" id="3.90.180.10">
    <property type="entry name" value="Medium-chain alcohol dehydrogenases, catalytic domain"/>
    <property type="match status" value="1"/>
</dbReference>
<dbReference type="AlphaFoldDB" id="A0A642UP15"/>
<dbReference type="Pfam" id="PF00107">
    <property type="entry name" value="ADH_zinc_N"/>
    <property type="match status" value="1"/>
</dbReference>
<feature type="domain" description="Enoyl reductase (ER)" evidence="1">
    <location>
        <begin position="23"/>
        <end position="328"/>
    </location>
</feature>
<dbReference type="Pfam" id="PF08240">
    <property type="entry name" value="ADH_N"/>
    <property type="match status" value="1"/>
</dbReference>
<dbReference type="InterPro" id="IPR011032">
    <property type="entry name" value="GroES-like_sf"/>
</dbReference>
<evidence type="ECO:0000313" key="3">
    <source>
        <dbReference type="Proteomes" id="UP000449547"/>
    </source>
</evidence>
<dbReference type="GO" id="GO:0016651">
    <property type="term" value="F:oxidoreductase activity, acting on NAD(P)H"/>
    <property type="evidence" value="ECO:0007669"/>
    <property type="project" value="InterPro"/>
</dbReference>
<proteinExistence type="predicted"/>
<dbReference type="Proteomes" id="UP000449547">
    <property type="component" value="Unassembled WGS sequence"/>
</dbReference>
<accession>A0A642UP15</accession>
<dbReference type="InterPro" id="IPR013149">
    <property type="entry name" value="ADH-like_C"/>
</dbReference>
<dbReference type="InterPro" id="IPR013154">
    <property type="entry name" value="ADH-like_N"/>
</dbReference>
<name>A0A642UP15_DIURU</name>
<dbReference type="InterPro" id="IPR020843">
    <property type="entry name" value="ER"/>
</dbReference>
<keyword evidence="3" id="KW-1185">Reference proteome</keyword>
<dbReference type="SMART" id="SM00829">
    <property type="entry name" value="PKS_ER"/>
    <property type="match status" value="1"/>
</dbReference>
<dbReference type="PANTHER" id="PTHR45348">
    <property type="entry name" value="HYPOTHETICAL OXIDOREDUCTASE (EUROFUNG)"/>
    <property type="match status" value="1"/>
</dbReference>
<protein>
    <recommendedName>
        <fullName evidence="1">Enoyl reductase (ER) domain-containing protein</fullName>
    </recommendedName>
</protein>
<dbReference type="InterPro" id="IPR047122">
    <property type="entry name" value="Trans-enoyl_RdTase-like"/>
</dbReference>
<evidence type="ECO:0000259" key="1">
    <source>
        <dbReference type="SMART" id="SM00829"/>
    </source>
</evidence>
<dbReference type="Gene3D" id="3.40.50.720">
    <property type="entry name" value="NAD(P)-binding Rossmann-like Domain"/>
    <property type="match status" value="1"/>
</dbReference>
<dbReference type="RefSeq" id="XP_034012440.1">
    <property type="nucleotide sequence ID" value="XM_034155612.1"/>
</dbReference>
<sequence length="331" mass="35307">MLALAQPTPTTFASSQKAVVVTAFDEPLAIHEVPVPALPSEHHVVVKNLAVGVNPVDWKSKSYKFAIYSFPWINGRESSGVVVAAGSKSVIPLHELVVVSSTSYRDLTTSTFQEYTVVDSRLLWKLPHSLSVSSGASIGVGLTTAGVILYNTFAIGYDENLAGKTLLIYGGATVVGLYLVQLAKFHQANVVAVASTENEAYLTSLGVDQVIDRHSGAVEAALAALNVDYAVDCVSKQTLSTLIDHTNAPQVCGIVGGIDNDRVKPVVIKQFHENFEFASEFIQHTQRLLDDGTVKPVRTKVFSGGLATVPTALAQLAGEGARGEKFVVTMR</sequence>
<reference evidence="2 3" key="1">
    <citation type="submission" date="2019-07" db="EMBL/GenBank/DDBJ databases">
        <title>Genome assembly of two rare yeast pathogens: Diutina rugosa and Trichomonascus ciferrii.</title>
        <authorList>
            <person name="Mixao V."/>
            <person name="Saus E."/>
            <person name="Hansen A."/>
            <person name="Lass-Flor C."/>
            <person name="Gabaldon T."/>
        </authorList>
    </citation>
    <scope>NUCLEOTIDE SEQUENCE [LARGE SCALE GENOMIC DNA]</scope>
    <source>
        <strain evidence="2 3">CBS 613</strain>
    </source>
</reference>
<comment type="caution">
    <text evidence="2">The sequence shown here is derived from an EMBL/GenBank/DDBJ whole genome shotgun (WGS) entry which is preliminary data.</text>
</comment>
<dbReference type="GeneID" id="54781560"/>
<dbReference type="OMA" id="IDWKGPA"/>
<dbReference type="CDD" id="cd08249">
    <property type="entry name" value="enoyl_reductase_like"/>
    <property type="match status" value="1"/>
</dbReference>
<gene>
    <name evidence="2" type="ORF">DIURU_002909</name>
</gene>
<dbReference type="SUPFAM" id="SSF51735">
    <property type="entry name" value="NAD(P)-binding Rossmann-fold domains"/>
    <property type="match status" value="1"/>
</dbReference>